<dbReference type="Pfam" id="PF14356">
    <property type="entry name" value="DUF4403"/>
    <property type="match status" value="1"/>
</dbReference>
<evidence type="ECO:0000313" key="1">
    <source>
        <dbReference type="EMBL" id="MBI6118767.1"/>
    </source>
</evidence>
<accession>A0ABS0TDJ3</accession>
<proteinExistence type="predicted"/>
<name>A0ABS0TDJ3_9FLAO</name>
<comment type="caution">
    <text evidence="1">The sequence shown here is derived from an EMBL/GenBank/DDBJ whole genome shotgun (WGS) entry which is preliminary data.</text>
</comment>
<evidence type="ECO:0000313" key="2">
    <source>
        <dbReference type="Proteomes" id="UP000635665"/>
    </source>
</evidence>
<dbReference type="RefSeq" id="WP_198637636.1">
    <property type="nucleotide sequence ID" value="NZ_JAEHNY010000001.1"/>
</dbReference>
<protein>
    <submittedName>
        <fullName evidence="1">DUF4403 family protein</fullName>
    </submittedName>
</protein>
<organism evidence="1 2">
    <name type="scientific">Salegentibacter maritimus</name>
    <dbReference type="NCBI Taxonomy" id="2794347"/>
    <lineage>
        <taxon>Bacteria</taxon>
        <taxon>Pseudomonadati</taxon>
        <taxon>Bacteroidota</taxon>
        <taxon>Flavobacteriia</taxon>
        <taxon>Flavobacteriales</taxon>
        <taxon>Flavobacteriaceae</taxon>
        <taxon>Salegentibacter</taxon>
    </lineage>
</organism>
<dbReference type="EMBL" id="JAEHNY010000001">
    <property type="protein sequence ID" value="MBI6118767.1"/>
    <property type="molecule type" value="Genomic_DNA"/>
</dbReference>
<dbReference type="InterPro" id="IPR025515">
    <property type="entry name" value="DUF4403"/>
</dbReference>
<reference evidence="1 2" key="1">
    <citation type="submission" date="2020-12" db="EMBL/GenBank/DDBJ databases">
        <title>Salegentibacter orientalis sp. nov., isolated from costal sediment.</title>
        <authorList>
            <person name="Lian F.-B."/>
        </authorList>
    </citation>
    <scope>NUCLEOTIDE SEQUENCE [LARGE SCALE GENOMIC DNA]</scope>
    <source>
        <strain evidence="1 2">F60176</strain>
    </source>
</reference>
<dbReference type="Proteomes" id="UP000635665">
    <property type="component" value="Unassembled WGS sequence"/>
</dbReference>
<sequence>MNKFLKEDNIRLDLPVKISYRVLEAVLQRQLLGEQIGMEDSRGTVKNYVEVLGVSLVKSKEPNFDISLHLRLKTLTTFFKNKEVDLVVHISLGFNEEDQVIDVEEYELEGHSENWFIDNSLEAFANTLIYQKIKNKMRLDLKPHIKEQLGVVNDKLGDKMETAPGIFLSGNVNTLKVVQIIPGDSLLLILLNISAYGFLDVKEIKL</sequence>
<gene>
    <name evidence="1" type="ORF">I6U50_01880</name>
</gene>
<keyword evidence="2" id="KW-1185">Reference proteome</keyword>